<dbReference type="InterPro" id="IPR003594">
    <property type="entry name" value="HATPase_dom"/>
</dbReference>
<dbReference type="InterPro" id="IPR004358">
    <property type="entry name" value="Sig_transdc_His_kin-like_C"/>
</dbReference>
<dbReference type="Gene3D" id="1.10.287.130">
    <property type="match status" value="1"/>
</dbReference>
<evidence type="ECO:0000256" key="5">
    <source>
        <dbReference type="ARBA" id="ARBA00022777"/>
    </source>
</evidence>
<keyword evidence="9" id="KW-1185">Reference proteome</keyword>
<dbReference type="SUPFAM" id="SSF55874">
    <property type="entry name" value="ATPase domain of HSP90 chaperone/DNA topoisomerase II/histidine kinase"/>
    <property type="match status" value="1"/>
</dbReference>
<comment type="catalytic activity">
    <reaction evidence="1">
        <text>ATP + protein L-histidine = ADP + protein N-phospho-L-histidine.</text>
        <dbReference type="EC" id="2.7.13.3"/>
    </reaction>
</comment>
<dbReference type="SMART" id="SM00388">
    <property type="entry name" value="HisKA"/>
    <property type="match status" value="1"/>
</dbReference>
<keyword evidence="5 8" id="KW-0418">Kinase</keyword>
<dbReference type="SMART" id="SM00387">
    <property type="entry name" value="HATPase_c"/>
    <property type="match status" value="1"/>
</dbReference>
<dbReference type="Pfam" id="PF00512">
    <property type="entry name" value="HisKA"/>
    <property type="match status" value="1"/>
</dbReference>
<keyword evidence="3" id="KW-0597">Phosphoprotein</keyword>
<evidence type="ECO:0000313" key="9">
    <source>
        <dbReference type="Proteomes" id="UP001589858"/>
    </source>
</evidence>
<dbReference type="InterPro" id="IPR003661">
    <property type="entry name" value="HisK_dim/P_dom"/>
</dbReference>
<evidence type="ECO:0000256" key="2">
    <source>
        <dbReference type="ARBA" id="ARBA00012438"/>
    </source>
</evidence>
<keyword evidence="6" id="KW-0902">Two-component regulatory system</keyword>
<accession>A0ABV6SCN9</accession>
<evidence type="ECO:0000313" key="8">
    <source>
        <dbReference type="EMBL" id="MFC0687035.1"/>
    </source>
</evidence>
<proteinExistence type="predicted"/>
<gene>
    <name evidence="8" type="ORF">ACFFF8_20845</name>
</gene>
<dbReference type="InterPro" id="IPR050351">
    <property type="entry name" value="BphY/WalK/GraS-like"/>
</dbReference>
<feature type="domain" description="Histidine kinase" evidence="7">
    <location>
        <begin position="112"/>
        <end position="327"/>
    </location>
</feature>
<dbReference type="EMBL" id="JBHLTM010000081">
    <property type="protein sequence ID" value="MFC0687035.1"/>
    <property type="molecule type" value="Genomic_DNA"/>
</dbReference>
<dbReference type="SUPFAM" id="SSF47384">
    <property type="entry name" value="Homodimeric domain of signal transducing histidine kinase"/>
    <property type="match status" value="1"/>
</dbReference>
<dbReference type="InterPro" id="IPR005467">
    <property type="entry name" value="His_kinase_dom"/>
</dbReference>
<dbReference type="EC" id="2.7.13.3" evidence="2"/>
<dbReference type="CDD" id="cd00082">
    <property type="entry name" value="HisKA"/>
    <property type="match status" value="1"/>
</dbReference>
<dbReference type="InterPro" id="IPR036097">
    <property type="entry name" value="HisK_dim/P_sf"/>
</dbReference>
<comment type="caution">
    <text evidence="8">The sequence shown here is derived from an EMBL/GenBank/DDBJ whole genome shotgun (WGS) entry which is preliminary data.</text>
</comment>
<sequence>MAADGVHLLEHLQTPAMVVSRGQVRFANGAAKALLGAHIVGQDVRIAIREPRAVAAILSEEGGIARVSGLSTGGSVWEVDCRVLSPTDRLVSLYDLSERVSVAKSHADFVANASHELRTPLANVMGYVETLMNPKAGGDEGVRNRFLDTIRHEAQRMQALILDLMSLSRIEAVKHEVPSDQVELVSLAQTMAGESKPGSNVTVHANCESAVVTGDRGQLAQVLRNLIDNSIKYGKQGGNVEVSLEATATGWVLVTVRDEGEGIAPEHLPRVTERFYRADTSRSRAVGGTGLGLSIVKHIVERHRGRFDIDSRPGSGTTASIMLPLRKDEALG</sequence>
<dbReference type="Proteomes" id="UP001589858">
    <property type="component" value="Unassembled WGS sequence"/>
</dbReference>
<dbReference type="GO" id="GO:0016301">
    <property type="term" value="F:kinase activity"/>
    <property type="evidence" value="ECO:0007669"/>
    <property type="project" value="UniProtKB-KW"/>
</dbReference>
<dbReference type="PROSITE" id="PS50109">
    <property type="entry name" value="HIS_KIN"/>
    <property type="match status" value="1"/>
</dbReference>
<protein>
    <recommendedName>
        <fullName evidence="2">histidine kinase</fullName>
        <ecNumber evidence="2">2.7.13.3</ecNumber>
    </recommendedName>
</protein>
<evidence type="ECO:0000256" key="1">
    <source>
        <dbReference type="ARBA" id="ARBA00000085"/>
    </source>
</evidence>
<dbReference type="InterPro" id="IPR036890">
    <property type="entry name" value="HATPase_C_sf"/>
</dbReference>
<dbReference type="PRINTS" id="PR00344">
    <property type="entry name" value="BCTRLSENSOR"/>
</dbReference>
<name>A0ABV6SCN9_9SPHN</name>
<dbReference type="PANTHER" id="PTHR45453">
    <property type="entry name" value="PHOSPHATE REGULON SENSOR PROTEIN PHOR"/>
    <property type="match status" value="1"/>
</dbReference>
<keyword evidence="4" id="KW-0808">Transferase</keyword>
<evidence type="ECO:0000256" key="6">
    <source>
        <dbReference type="ARBA" id="ARBA00023012"/>
    </source>
</evidence>
<reference evidence="8 9" key="1">
    <citation type="submission" date="2024-09" db="EMBL/GenBank/DDBJ databases">
        <authorList>
            <person name="Sun Q."/>
            <person name="Mori K."/>
        </authorList>
    </citation>
    <scope>NUCLEOTIDE SEQUENCE [LARGE SCALE GENOMIC DNA]</scope>
    <source>
        <strain evidence="8 9">CICC 11035S</strain>
    </source>
</reference>
<evidence type="ECO:0000259" key="7">
    <source>
        <dbReference type="PROSITE" id="PS50109"/>
    </source>
</evidence>
<dbReference type="Pfam" id="PF02518">
    <property type="entry name" value="HATPase_c"/>
    <property type="match status" value="1"/>
</dbReference>
<organism evidence="8 9">
    <name type="scientific">Novosphingobium clariflavum</name>
    <dbReference type="NCBI Taxonomy" id="2029884"/>
    <lineage>
        <taxon>Bacteria</taxon>
        <taxon>Pseudomonadati</taxon>
        <taxon>Pseudomonadota</taxon>
        <taxon>Alphaproteobacteria</taxon>
        <taxon>Sphingomonadales</taxon>
        <taxon>Sphingomonadaceae</taxon>
        <taxon>Novosphingobium</taxon>
    </lineage>
</organism>
<dbReference type="RefSeq" id="WP_267221054.1">
    <property type="nucleotide sequence ID" value="NZ_JAPCWC010000009.1"/>
</dbReference>
<dbReference type="PANTHER" id="PTHR45453:SF1">
    <property type="entry name" value="PHOSPHATE REGULON SENSOR PROTEIN PHOR"/>
    <property type="match status" value="1"/>
</dbReference>
<evidence type="ECO:0000256" key="3">
    <source>
        <dbReference type="ARBA" id="ARBA00022553"/>
    </source>
</evidence>
<evidence type="ECO:0000256" key="4">
    <source>
        <dbReference type="ARBA" id="ARBA00022679"/>
    </source>
</evidence>
<dbReference type="Gene3D" id="3.30.565.10">
    <property type="entry name" value="Histidine kinase-like ATPase, C-terminal domain"/>
    <property type="match status" value="1"/>
</dbReference>